<dbReference type="AlphaFoldDB" id="A0AAU9V3H4"/>
<dbReference type="Proteomes" id="UP001153954">
    <property type="component" value="Unassembled WGS sequence"/>
</dbReference>
<name>A0AAU9V3H4_EUPED</name>
<sequence length="176" mass="20178">MNNKYVKCLILRINQSVSARFKNIRKIVEKVFDFPLEILTGTRDFWILDKAVPWNFCQSSLPSLREPEDSLEHSVREKANLLCTLFLPNSTLDSEGKALPIIRHSGGLSVGTRCVECFEQNDFRRFLHFFDVKKSSGPDVIPAIVLKIMSSRINFSSNAFVLTFFSPLVYCRLRGK</sequence>
<organism evidence="1 2">
    <name type="scientific">Euphydryas editha</name>
    <name type="common">Edith's checkerspot</name>
    <dbReference type="NCBI Taxonomy" id="104508"/>
    <lineage>
        <taxon>Eukaryota</taxon>
        <taxon>Metazoa</taxon>
        <taxon>Ecdysozoa</taxon>
        <taxon>Arthropoda</taxon>
        <taxon>Hexapoda</taxon>
        <taxon>Insecta</taxon>
        <taxon>Pterygota</taxon>
        <taxon>Neoptera</taxon>
        <taxon>Endopterygota</taxon>
        <taxon>Lepidoptera</taxon>
        <taxon>Glossata</taxon>
        <taxon>Ditrysia</taxon>
        <taxon>Papilionoidea</taxon>
        <taxon>Nymphalidae</taxon>
        <taxon>Nymphalinae</taxon>
        <taxon>Euphydryas</taxon>
    </lineage>
</organism>
<evidence type="ECO:0000313" key="2">
    <source>
        <dbReference type="Proteomes" id="UP001153954"/>
    </source>
</evidence>
<comment type="caution">
    <text evidence="1">The sequence shown here is derived from an EMBL/GenBank/DDBJ whole genome shotgun (WGS) entry which is preliminary data.</text>
</comment>
<gene>
    <name evidence="1" type="ORF">EEDITHA_LOCUS20046</name>
</gene>
<proteinExistence type="predicted"/>
<accession>A0AAU9V3H4</accession>
<reference evidence="1" key="1">
    <citation type="submission" date="2022-03" db="EMBL/GenBank/DDBJ databases">
        <authorList>
            <person name="Tunstrom K."/>
        </authorList>
    </citation>
    <scope>NUCLEOTIDE SEQUENCE</scope>
</reference>
<keyword evidence="2" id="KW-1185">Reference proteome</keyword>
<evidence type="ECO:0000313" key="1">
    <source>
        <dbReference type="EMBL" id="CAH2105838.1"/>
    </source>
</evidence>
<dbReference type="EMBL" id="CAKOGL010000028">
    <property type="protein sequence ID" value="CAH2105838.1"/>
    <property type="molecule type" value="Genomic_DNA"/>
</dbReference>
<protein>
    <submittedName>
        <fullName evidence="1">Uncharacterized protein</fullName>
    </submittedName>
</protein>